<dbReference type="AlphaFoldDB" id="A0A1F7S022"/>
<evidence type="ECO:0000256" key="1">
    <source>
        <dbReference type="ARBA" id="ARBA00022603"/>
    </source>
</evidence>
<organism evidence="5 6">
    <name type="scientific">Candidatus Schekmanbacteria bacterium RBG_16_38_10</name>
    <dbReference type="NCBI Taxonomy" id="1817879"/>
    <lineage>
        <taxon>Bacteria</taxon>
        <taxon>Candidatus Schekmaniibacteriota</taxon>
    </lineage>
</organism>
<feature type="region of interest" description="Disordered" evidence="3">
    <location>
        <begin position="553"/>
        <end position="606"/>
    </location>
</feature>
<dbReference type="InterPro" id="IPR029063">
    <property type="entry name" value="SAM-dependent_MTases_sf"/>
</dbReference>
<dbReference type="GO" id="GO:0032259">
    <property type="term" value="P:methylation"/>
    <property type="evidence" value="ECO:0007669"/>
    <property type="project" value="UniProtKB-KW"/>
</dbReference>
<dbReference type="PRINTS" id="PR00507">
    <property type="entry name" value="N12N6MTFRASE"/>
</dbReference>
<dbReference type="PANTHER" id="PTHR33841:SF4">
    <property type="entry name" value="RESTRICTION MODIFICATION SYSTEM DNA SPECIFICITY DOMAIN"/>
    <property type="match status" value="1"/>
</dbReference>
<evidence type="ECO:0000313" key="6">
    <source>
        <dbReference type="Proteomes" id="UP000178797"/>
    </source>
</evidence>
<name>A0A1F7S022_9BACT</name>
<gene>
    <name evidence="5" type="ORF">A2W05_09120</name>
</gene>
<evidence type="ECO:0000313" key="5">
    <source>
        <dbReference type="EMBL" id="OGL47175.1"/>
    </source>
</evidence>
<dbReference type="InterPro" id="IPR003356">
    <property type="entry name" value="DNA_methylase_A-5"/>
</dbReference>
<sequence>MSERSEFSYIVHDIIPLFTKYGYPGTGDHERVKINDVPIYRPSGGRSGSTIDIVYYQDGEPLLIVEAKSKHKSHEQALKEAKKYIINFPTEDKKYAPSERRPRFIATTVGREIKFYRHRFEITESDNFEQIAESIPILTFNELLEEYGLVRGYKAKILNAERFRKEFLNELTAIYNISDDKKITPEVIQNVSEHILHYLADQKRYVNRYPYTELDGDFSRQEEIKDLHRRFDLIGSLCPEIAKEFRSFILRAFQGTKLNQYLTEQCIIAFMFSLIGEIKPEWKVLDFECGSGGFLAAAIGRGVRLENIMGVDVDILPYIIARTYLALYFKKIGSSLKEIPIKQGNGLFFLGKDWDIVIGNPAGGDKYDKDNKKGDIENVLINLERDLDCNGRDDKPSEYNFSIQQAIRSCKVGGKICLVLPEGFFSNAQDEFLRKYVVKHCKIIAIIGLPRGVFRRGTSTRFTNTGSQTASMKMSILYAEKTKEVINGAGVNDVDSKALYYPVFLAHISESESTAGKISAWLEPRLNMALEEWKNWQASIQLSELNESLLKTTETPAKKSQKKKVEKEGLQQSLSAMESKSPEKKEPQSKVSIAESLKGLFRKGKS</sequence>
<comment type="caution">
    <text evidence="5">The sequence shown here is derived from an EMBL/GenBank/DDBJ whole genome shotgun (WGS) entry which is preliminary data.</text>
</comment>
<evidence type="ECO:0000256" key="3">
    <source>
        <dbReference type="SAM" id="MobiDB-lite"/>
    </source>
</evidence>
<dbReference type="GO" id="GO:0003677">
    <property type="term" value="F:DNA binding"/>
    <property type="evidence" value="ECO:0007669"/>
    <property type="project" value="InterPro"/>
</dbReference>
<dbReference type="InterPro" id="IPR050953">
    <property type="entry name" value="N4_N6_ade-DNA_methylase"/>
</dbReference>
<dbReference type="Proteomes" id="UP000178797">
    <property type="component" value="Unassembled WGS sequence"/>
</dbReference>
<proteinExistence type="predicted"/>
<evidence type="ECO:0000256" key="2">
    <source>
        <dbReference type="ARBA" id="ARBA00022679"/>
    </source>
</evidence>
<feature type="domain" description="DNA methylase adenine-specific" evidence="4">
    <location>
        <begin position="249"/>
        <end position="456"/>
    </location>
</feature>
<dbReference type="PANTHER" id="PTHR33841">
    <property type="entry name" value="DNA METHYLTRANSFERASE YEEA-RELATED"/>
    <property type="match status" value="1"/>
</dbReference>
<dbReference type="Pfam" id="PF02384">
    <property type="entry name" value="N6_Mtase"/>
    <property type="match status" value="1"/>
</dbReference>
<dbReference type="EMBL" id="MGDE01000054">
    <property type="protein sequence ID" value="OGL47175.1"/>
    <property type="molecule type" value="Genomic_DNA"/>
</dbReference>
<evidence type="ECO:0000259" key="4">
    <source>
        <dbReference type="Pfam" id="PF02384"/>
    </source>
</evidence>
<keyword evidence="1" id="KW-0489">Methyltransferase</keyword>
<reference evidence="5 6" key="1">
    <citation type="journal article" date="2016" name="Nat. Commun.">
        <title>Thousands of microbial genomes shed light on interconnected biogeochemical processes in an aquifer system.</title>
        <authorList>
            <person name="Anantharaman K."/>
            <person name="Brown C.T."/>
            <person name="Hug L.A."/>
            <person name="Sharon I."/>
            <person name="Castelle C.J."/>
            <person name="Probst A.J."/>
            <person name="Thomas B.C."/>
            <person name="Singh A."/>
            <person name="Wilkins M.J."/>
            <person name="Karaoz U."/>
            <person name="Brodie E.L."/>
            <person name="Williams K.H."/>
            <person name="Hubbard S.S."/>
            <person name="Banfield J.F."/>
        </authorList>
    </citation>
    <scope>NUCLEOTIDE SEQUENCE [LARGE SCALE GENOMIC DNA]</scope>
</reference>
<accession>A0A1F7S022</accession>
<keyword evidence="2" id="KW-0808">Transferase</keyword>
<dbReference type="Gene3D" id="3.40.50.150">
    <property type="entry name" value="Vaccinia Virus protein VP39"/>
    <property type="match status" value="1"/>
</dbReference>
<protein>
    <recommendedName>
        <fullName evidence="4">DNA methylase adenine-specific domain-containing protein</fullName>
    </recommendedName>
</protein>
<dbReference type="GO" id="GO:0008170">
    <property type="term" value="F:N-methyltransferase activity"/>
    <property type="evidence" value="ECO:0007669"/>
    <property type="project" value="InterPro"/>
</dbReference>
<dbReference type="SUPFAM" id="SSF53335">
    <property type="entry name" value="S-adenosyl-L-methionine-dependent methyltransferases"/>
    <property type="match status" value="1"/>
</dbReference>